<dbReference type="OrthoDB" id="9788101at2"/>
<gene>
    <name evidence="2" type="ORF">SAMN04488132_107143</name>
</gene>
<dbReference type="Proteomes" id="UP000190888">
    <property type="component" value="Unassembled WGS sequence"/>
</dbReference>
<keyword evidence="2" id="KW-0808">Transferase</keyword>
<dbReference type="Pfam" id="PF00535">
    <property type="entry name" value="Glycos_transf_2"/>
    <property type="match status" value="1"/>
</dbReference>
<dbReference type="STRING" id="413434.SAMN04488132_107143"/>
<dbReference type="AlphaFoldDB" id="A0A1T4Q4H2"/>
<feature type="domain" description="Glycosyltransferase 2-like" evidence="1">
    <location>
        <begin position="6"/>
        <end position="141"/>
    </location>
</feature>
<proteinExistence type="predicted"/>
<protein>
    <submittedName>
        <fullName evidence="2">Glycosyltransferase</fullName>
    </submittedName>
</protein>
<dbReference type="PANTHER" id="PTHR22916:SF3">
    <property type="entry name" value="UDP-GLCNAC:BETAGAL BETA-1,3-N-ACETYLGLUCOSAMINYLTRANSFERASE-LIKE PROTEIN 1"/>
    <property type="match status" value="1"/>
</dbReference>
<accession>A0A1T4Q4H2</accession>
<dbReference type="GO" id="GO:0016758">
    <property type="term" value="F:hexosyltransferase activity"/>
    <property type="evidence" value="ECO:0007669"/>
    <property type="project" value="UniProtKB-ARBA"/>
</dbReference>
<dbReference type="PANTHER" id="PTHR22916">
    <property type="entry name" value="GLYCOSYLTRANSFERASE"/>
    <property type="match status" value="1"/>
</dbReference>
<dbReference type="InterPro" id="IPR001173">
    <property type="entry name" value="Glyco_trans_2-like"/>
</dbReference>
<sequence>MGLKITIITATWNSAATLEDTLRSVKEQSYADIEHIIIDGASTDDTLKIADRFPHIAKICSEKDNGIYDAMNKGIALATGDIIGILNSDDVLADNRVIERIAARFEDAGIDAVYGDLVFVDRNDLSRIKRVWKAGSYRYGQLYRGWMPPHPTVYVRRGCYERFGLFNIDYKVAADYDMLIRLLLINRIALAYIPAVLIRMRTGGVSTGSFSRRFSINKEDRLVWENNKISPRWYTLYCKPLYKVKQFLFPALQWRWLSYRRRNRG</sequence>
<dbReference type="InterPro" id="IPR029044">
    <property type="entry name" value="Nucleotide-diphossugar_trans"/>
</dbReference>
<evidence type="ECO:0000313" key="3">
    <source>
        <dbReference type="Proteomes" id="UP000190888"/>
    </source>
</evidence>
<evidence type="ECO:0000313" key="2">
    <source>
        <dbReference type="EMBL" id="SJZ98680.1"/>
    </source>
</evidence>
<dbReference type="Gene3D" id="3.90.550.10">
    <property type="entry name" value="Spore Coat Polysaccharide Biosynthesis Protein SpsA, Chain A"/>
    <property type="match status" value="1"/>
</dbReference>
<dbReference type="CDD" id="cd06433">
    <property type="entry name" value="GT_2_WfgS_like"/>
    <property type="match status" value="1"/>
</dbReference>
<name>A0A1T4Q4H2_9BACT</name>
<dbReference type="SUPFAM" id="SSF53448">
    <property type="entry name" value="Nucleotide-diphospho-sugar transferases"/>
    <property type="match status" value="1"/>
</dbReference>
<keyword evidence="3" id="KW-1185">Reference proteome</keyword>
<organism evidence="2 3">
    <name type="scientific">Sediminibacterium ginsengisoli</name>
    <dbReference type="NCBI Taxonomy" id="413434"/>
    <lineage>
        <taxon>Bacteria</taxon>
        <taxon>Pseudomonadati</taxon>
        <taxon>Bacteroidota</taxon>
        <taxon>Chitinophagia</taxon>
        <taxon>Chitinophagales</taxon>
        <taxon>Chitinophagaceae</taxon>
        <taxon>Sediminibacterium</taxon>
    </lineage>
</organism>
<evidence type="ECO:0000259" key="1">
    <source>
        <dbReference type="Pfam" id="PF00535"/>
    </source>
</evidence>
<reference evidence="2 3" key="1">
    <citation type="submission" date="2017-02" db="EMBL/GenBank/DDBJ databases">
        <authorList>
            <person name="Peterson S.W."/>
        </authorList>
    </citation>
    <scope>NUCLEOTIDE SEQUENCE [LARGE SCALE GENOMIC DNA]</scope>
    <source>
        <strain evidence="2 3">DSM 22335</strain>
    </source>
</reference>
<dbReference type="EMBL" id="FUWH01000007">
    <property type="protein sequence ID" value="SJZ98680.1"/>
    <property type="molecule type" value="Genomic_DNA"/>
</dbReference>